<evidence type="ECO:0000313" key="12">
    <source>
        <dbReference type="Proteomes" id="UP000594262"/>
    </source>
</evidence>
<reference evidence="11" key="1">
    <citation type="submission" date="2021-01" db="UniProtKB">
        <authorList>
            <consortium name="EnsemblMetazoa"/>
        </authorList>
    </citation>
    <scope>IDENTIFICATION</scope>
</reference>
<evidence type="ECO:0000256" key="5">
    <source>
        <dbReference type="ARBA" id="ARBA00022737"/>
    </source>
</evidence>
<dbReference type="GO" id="GO:0031966">
    <property type="term" value="C:mitochondrial membrane"/>
    <property type="evidence" value="ECO:0007669"/>
    <property type="project" value="UniProtKB-SubCell"/>
</dbReference>
<protein>
    <recommendedName>
        <fullName evidence="13">Mitochondrial carrier protein</fullName>
    </recommendedName>
</protein>
<keyword evidence="5" id="KW-0677">Repeat</keyword>
<dbReference type="PROSITE" id="PS51257">
    <property type="entry name" value="PROKAR_LIPOPROTEIN"/>
    <property type="match status" value="1"/>
</dbReference>
<evidence type="ECO:0000256" key="4">
    <source>
        <dbReference type="ARBA" id="ARBA00022692"/>
    </source>
</evidence>
<dbReference type="Gene3D" id="1.50.40.10">
    <property type="entry name" value="Mitochondrial carrier domain"/>
    <property type="match status" value="1"/>
</dbReference>
<proteinExistence type="inferred from homology"/>
<feature type="repeat" description="Solcar" evidence="9">
    <location>
        <begin position="110"/>
        <end position="198"/>
    </location>
</feature>
<feature type="repeat" description="Solcar" evidence="9">
    <location>
        <begin position="209"/>
        <end position="294"/>
    </location>
</feature>
<dbReference type="GO" id="GO:0022857">
    <property type="term" value="F:transmembrane transporter activity"/>
    <property type="evidence" value="ECO:0007669"/>
    <property type="project" value="TreeGrafter"/>
</dbReference>
<evidence type="ECO:0000256" key="2">
    <source>
        <dbReference type="ARBA" id="ARBA00006375"/>
    </source>
</evidence>
<comment type="similarity">
    <text evidence="2 10">Belongs to the mitochondrial carrier (TC 2.A.29) family.</text>
</comment>
<keyword evidence="8 9" id="KW-0472">Membrane</keyword>
<dbReference type="EnsemblMetazoa" id="CLYHEMT009140.2">
    <property type="protein sequence ID" value="CLYHEMP009140.2"/>
    <property type="gene ID" value="CLYHEMG009140"/>
</dbReference>
<organism evidence="11 12">
    <name type="scientific">Clytia hemisphaerica</name>
    <dbReference type="NCBI Taxonomy" id="252671"/>
    <lineage>
        <taxon>Eukaryota</taxon>
        <taxon>Metazoa</taxon>
        <taxon>Cnidaria</taxon>
        <taxon>Hydrozoa</taxon>
        <taxon>Hydroidolina</taxon>
        <taxon>Leptothecata</taxon>
        <taxon>Obeliida</taxon>
        <taxon>Clytiidae</taxon>
        <taxon>Clytia</taxon>
    </lineage>
</organism>
<evidence type="ECO:0000256" key="9">
    <source>
        <dbReference type="PROSITE-ProRule" id="PRU00282"/>
    </source>
</evidence>
<comment type="subcellular location">
    <subcellularLocation>
        <location evidence="1">Mitochondrion membrane</location>
        <topology evidence="1">Multi-pass membrane protein</topology>
    </subcellularLocation>
</comment>
<keyword evidence="6" id="KW-1133">Transmembrane helix</keyword>
<dbReference type="RefSeq" id="XP_066927831.1">
    <property type="nucleotide sequence ID" value="XM_067071730.1"/>
</dbReference>
<feature type="repeat" description="Solcar" evidence="9">
    <location>
        <begin position="11"/>
        <end position="100"/>
    </location>
</feature>
<name>A0A7M5VAR1_9CNID</name>
<dbReference type="SUPFAM" id="SSF103506">
    <property type="entry name" value="Mitochondrial carrier"/>
    <property type="match status" value="1"/>
</dbReference>
<evidence type="ECO:0000256" key="7">
    <source>
        <dbReference type="ARBA" id="ARBA00023128"/>
    </source>
</evidence>
<dbReference type="PANTHER" id="PTHR45624:SF10">
    <property type="entry name" value="SLC (SOLUTE CARRIER) HOMOLOG"/>
    <property type="match status" value="1"/>
</dbReference>
<evidence type="ECO:0000256" key="6">
    <source>
        <dbReference type="ARBA" id="ARBA00022989"/>
    </source>
</evidence>
<keyword evidence="4 9" id="KW-0812">Transmembrane</keyword>
<dbReference type="InterPro" id="IPR018108">
    <property type="entry name" value="MCP_transmembrane"/>
</dbReference>
<dbReference type="OrthoDB" id="193856at2759"/>
<dbReference type="InterPro" id="IPR023395">
    <property type="entry name" value="MCP_dom_sf"/>
</dbReference>
<evidence type="ECO:0000313" key="11">
    <source>
        <dbReference type="EnsemblMetazoa" id="CLYHEMP009140.2"/>
    </source>
</evidence>
<keyword evidence="12" id="KW-1185">Reference proteome</keyword>
<dbReference type="PROSITE" id="PS50920">
    <property type="entry name" value="SOLCAR"/>
    <property type="match status" value="3"/>
</dbReference>
<dbReference type="InterPro" id="IPR050567">
    <property type="entry name" value="Mitochondrial_Carrier"/>
</dbReference>
<dbReference type="EnsemblMetazoa" id="CLYHEMT009140.1">
    <property type="protein sequence ID" value="CLYHEMP009140.1"/>
    <property type="gene ID" value="CLYHEMG009140"/>
</dbReference>
<keyword evidence="7" id="KW-0496">Mitochondrion</keyword>
<evidence type="ECO:0000256" key="3">
    <source>
        <dbReference type="ARBA" id="ARBA00022448"/>
    </source>
</evidence>
<sequence length="312" mass="35291">MTKKEKAIENIDAFTHFVAGWVSGCAGVLVSHPLDTVKVRLQTQGVSAIQQQYRGTWHCLSETIKNEKVYGLFKGMSSPLLGTALWNAVIFGTYGNTIRWLAGDSLEEQHRMSNVVIASLASGFTQTFVITPLELTKTRLQIQTSQKNQVYKGLIDCCRQIYRQQGFFGLFKGFNATFIRDAIGFTAFFGIFEQFSRWISKEGPPYRDITIVGHVVAGGLTGAISWGCAFPADVIKCRIQVDYDGRYNGFIDCVRKSYKEEGPALFRRGFWPCVLRGFPMNAAIFSIYHYMIRVYEDHDIADRIVTKFLYVD</sequence>
<evidence type="ECO:0008006" key="13">
    <source>
        <dbReference type="Google" id="ProtNLM"/>
    </source>
</evidence>
<dbReference type="Proteomes" id="UP000594262">
    <property type="component" value="Unplaced"/>
</dbReference>
<evidence type="ECO:0000256" key="1">
    <source>
        <dbReference type="ARBA" id="ARBA00004225"/>
    </source>
</evidence>
<dbReference type="PRINTS" id="PR00926">
    <property type="entry name" value="MITOCARRIER"/>
</dbReference>
<keyword evidence="3 10" id="KW-0813">Transport</keyword>
<evidence type="ECO:0000256" key="10">
    <source>
        <dbReference type="RuleBase" id="RU000488"/>
    </source>
</evidence>
<dbReference type="InterPro" id="IPR002067">
    <property type="entry name" value="MCP"/>
</dbReference>
<accession>A0A7M5VAR1</accession>
<dbReference type="AlphaFoldDB" id="A0A7M5VAR1"/>
<evidence type="ECO:0000256" key="8">
    <source>
        <dbReference type="ARBA" id="ARBA00023136"/>
    </source>
</evidence>
<dbReference type="PANTHER" id="PTHR45624">
    <property type="entry name" value="MITOCHONDRIAL BASIC AMINO ACIDS TRANSPORTER-RELATED"/>
    <property type="match status" value="1"/>
</dbReference>
<dbReference type="GeneID" id="136815259"/>
<dbReference type="Pfam" id="PF00153">
    <property type="entry name" value="Mito_carr"/>
    <property type="match status" value="3"/>
</dbReference>